<proteinExistence type="predicted"/>
<dbReference type="AlphaFoldDB" id="A0A941DUZ9"/>
<dbReference type="EMBL" id="JAGSOT010000017">
    <property type="protein sequence ID" value="MBR7795896.1"/>
    <property type="molecule type" value="Genomic_DNA"/>
</dbReference>
<reference evidence="1" key="1">
    <citation type="submission" date="2021-04" db="EMBL/GenBank/DDBJ databases">
        <title>Isolation and polyphasic classification of algal microorganism.</title>
        <authorList>
            <person name="Wang S."/>
        </authorList>
    </citation>
    <scope>NUCLEOTIDE SEQUENCE</scope>
    <source>
        <strain evidence="1">720a</strain>
    </source>
</reference>
<accession>A0A941DUZ9</accession>
<keyword evidence="2" id="KW-1185">Reference proteome</keyword>
<protein>
    <submittedName>
        <fullName evidence="1">Uncharacterized protein</fullName>
    </submittedName>
</protein>
<sequence>MTLIIDDYIYSVTVNFNGGLDLAIIKNNNGTLKWIAGSGDATILQYEDSRYVYLIKPDDPEVKQVNVFDVPVKSVTYYHQQTESYTREIKYWIAYTEKEPAPSVVEYIKN</sequence>
<comment type="caution">
    <text evidence="1">The sequence shown here is derived from an EMBL/GenBank/DDBJ whole genome shotgun (WGS) entry which is preliminary data.</text>
</comment>
<evidence type="ECO:0000313" key="1">
    <source>
        <dbReference type="EMBL" id="MBR7795896.1"/>
    </source>
</evidence>
<dbReference type="Proteomes" id="UP000675284">
    <property type="component" value="Unassembled WGS sequence"/>
</dbReference>
<name>A0A941DUZ9_9BACI</name>
<evidence type="ECO:0000313" key="2">
    <source>
        <dbReference type="Proteomes" id="UP000675284"/>
    </source>
</evidence>
<organism evidence="1 2">
    <name type="scientific">Virgibacillus salarius</name>
    <dbReference type="NCBI Taxonomy" id="447199"/>
    <lineage>
        <taxon>Bacteria</taxon>
        <taxon>Bacillati</taxon>
        <taxon>Bacillota</taxon>
        <taxon>Bacilli</taxon>
        <taxon>Bacillales</taxon>
        <taxon>Bacillaceae</taxon>
        <taxon>Virgibacillus</taxon>
    </lineage>
</organism>
<gene>
    <name evidence="1" type="ORF">KCX74_07545</name>
</gene>
<dbReference type="RefSeq" id="WP_152525404.1">
    <property type="nucleotide sequence ID" value="NZ_JAGSOT010000017.1"/>
</dbReference>